<dbReference type="Pfam" id="PF01206">
    <property type="entry name" value="TusA"/>
    <property type="match status" value="1"/>
</dbReference>
<comment type="similarity">
    <text evidence="1">Belongs to the sulfur carrier protein TusA family.</text>
</comment>
<evidence type="ECO:0000259" key="2">
    <source>
        <dbReference type="PROSITE" id="PS01148"/>
    </source>
</evidence>
<name>A0A2T2WG33_9FIRM</name>
<dbReference type="InterPro" id="IPR001455">
    <property type="entry name" value="TusA-like"/>
</dbReference>
<evidence type="ECO:0000256" key="1">
    <source>
        <dbReference type="ARBA" id="ARBA00008984"/>
    </source>
</evidence>
<keyword evidence="3" id="KW-0808">Transferase</keyword>
<comment type="caution">
    <text evidence="3">The sequence shown here is derived from an EMBL/GenBank/DDBJ whole genome shotgun (WGS) entry which is preliminary data.</text>
</comment>
<proteinExistence type="inferred from homology"/>
<dbReference type="AlphaFoldDB" id="A0A2T2WG33"/>
<feature type="domain" description="UPF0033" evidence="2">
    <location>
        <begin position="10"/>
        <end position="34"/>
    </location>
</feature>
<dbReference type="InterPro" id="IPR036868">
    <property type="entry name" value="TusA-like_sf"/>
</dbReference>
<protein>
    <submittedName>
        <fullName evidence="3">Sulfurtransferase TusA family protein</fullName>
    </submittedName>
</protein>
<dbReference type="PROSITE" id="PS01148">
    <property type="entry name" value="UPF0033"/>
    <property type="match status" value="1"/>
</dbReference>
<organism evidence="3 4">
    <name type="scientific">Sulfobacillus acidophilus</name>
    <dbReference type="NCBI Taxonomy" id="53633"/>
    <lineage>
        <taxon>Bacteria</taxon>
        <taxon>Bacillati</taxon>
        <taxon>Bacillota</taxon>
        <taxon>Clostridia</taxon>
        <taxon>Eubacteriales</taxon>
        <taxon>Clostridiales Family XVII. Incertae Sedis</taxon>
        <taxon>Sulfobacillus</taxon>
    </lineage>
</organism>
<evidence type="ECO:0000313" key="3">
    <source>
        <dbReference type="EMBL" id="PSR21205.1"/>
    </source>
</evidence>
<accession>A0A2T2WG33</accession>
<gene>
    <name evidence="3" type="ORF">C7B45_11725</name>
</gene>
<dbReference type="CDD" id="cd00291">
    <property type="entry name" value="SirA_YedF_YeeD"/>
    <property type="match status" value="1"/>
</dbReference>
<sequence length="79" mass="8557">METQAVALVIDAKGLACPMPIFKAKKGLQAVEVGQVVEVLCTDPGSMADFKAFANSTGHELVSAEKIDTTYRFLLRRTK</sequence>
<evidence type="ECO:0000313" key="4">
    <source>
        <dbReference type="Proteomes" id="UP000241848"/>
    </source>
</evidence>
<dbReference type="GO" id="GO:0016740">
    <property type="term" value="F:transferase activity"/>
    <property type="evidence" value="ECO:0007669"/>
    <property type="project" value="UniProtKB-KW"/>
</dbReference>
<dbReference type="SUPFAM" id="SSF64307">
    <property type="entry name" value="SirA-like"/>
    <property type="match status" value="1"/>
</dbReference>
<dbReference type="EMBL" id="PXYV01000039">
    <property type="protein sequence ID" value="PSR21205.1"/>
    <property type="molecule type" value="Genomic_DNA"/>
</dbReference>
<reference evidence="3 4" key="1">
    <citation type="journal article" date="2014" name="BMC Genomics">
        <title>Comparison of environmental and isolate Sulfobacillus genomes reveals diverse carbon, sulfur, nitrogen, and hydrogen metabolisms.</title>
        <authorList>
            <person name="Justice N.B."/>
            <person name="Norman A."/>
            <person name="Brown C.T."/>
            <person name="Singh A."/>
            <person name="Thomas B.C."/>
            <person name="Banfield J.F."/>
        </authorList>
    </citation>
    <scope>NUCLEOTIDE SEQUENCE [LARGE SCALE GENOMIC DNA]</scope>
    <source>
        <strain evidence="3">AMDSBA3</strain>
    </source>
</reference>
<dbReference type="Proteomes" id="UP000241848">
    <property type="component" value="Unassembled WGS sequence"/>
</dbReference>
<dbReference type="Gene3D" id="3.30.110.40">
    <property type="entry name" value="TusA-like domain"/>
    <property type="match status" value="1"/>
</dbReference>
<dbReference type="PANTHER" id="PTHR33279:SF6">
    <property type="entry name" value="SULFUR CARRIER PROTEIN YEDF-RELATED"/>
    <property type="match status" value="1"/>
</dbReference>
<dbReference type="PANTHER" id="PTHR33279">
    <property type="entry name" value="SULFUR CARRIER PROTEIN YEDF-RELATED"/>
    <property type="match status" value="1"/>
</dbReference>